<dbReference type="GO" id="GO:0005096">
    <property type="term" value="F:GTPase activator activity"/>
    <property type="evidence" value="ECO:0007669"/>
    <property type="project" value="InterPro"/>
</dbReference>
<dbReference type="PANTHER" id="PTHR31179:SF7">
    <property type="entry name" value="FYVE-TYPE DOMAIN-CONTAINING PROTEIN"/>
    <property type="match status" value="1"/>
</dbReference>
<sequence length="366" mass="42182">MCQNYELNLTIMQDNERRLKEELKAAKALSDRYESDLANERDYRRELEKKMLEVSEQVNDKIKEVKKGSETVERRLEETQTKHDQARAAFIEQLQQCNVIVQNLEADLEALNTKYLNLLGAQRSTAAAMRSEPINFPSEVDQLQFMCLQLREELIEEKAAKNHIEQTLKGEVAMLTAQISEERRARQLMEGEMMAQVNSLQTELGIANSQLSSVGDAIKIKTEYERQVQDFKTTIHDMEEKITTMQGEITAVSSTANNYKQRCVALQAELDTSETVQKDFVKLSQDLQIQLEKIRASEQEVRWQFDDDVDNCTGCETSVAKLKPKPQYETFLSKFLTLQQIYNKKKEDFLATYNDVMTDGVTLFSI</sequence>
<dbReference type="InterPro" id="IPR003914">
    <property type="entry name" value="Rabaptin"/>
</dbReference>
<organism evidence="3 4">
    <name type="scientific">Diploscapter pachys</name>
    <dbReference type="NCBI Taxonomy" id="2018661"/>
    <lineage>
        <taxon>Eukaryota</taxon>
        <taxon>Metazoa</taxon>
        <taxon>Ecdysozoa</taxon>
        <taxon>Nematoda</taxon>
        <taxon>Chromadorea</taxon>
        <taxon>Rhabditida</taxon>
        <taxon>Rhabditina</taxon>
        <taxon>Rhabditomorpha</taxon>
        <taxon>Rhabditoidea</taxon>
        <taxon>Rhabditidae</taxon>
        <taxon>Diploscapter</taxon>
    </lineage>
</organism>
<dbReference type="PANTHER" id="PTHR31179">
    <property type="entry name" value="RAB GTPASE-BINDING EFFECTOR PROTEIN"/>
    <property type="match status" value="1"/>
</dbReference>
<protein>
    <recommendedName>
        <fullName evidence="2">Rabaptin GTPase-Rab5 binding domain-containing protein</fullName>
    </recommendedName>
</protein>
<feature type="coiled-coil region" evidence="1">
    <location>
        <begin position="2"/>
        <end position="121"/>
    </location>
</feature>
<dbReference type="Pfam" id="PF09311">
    <property type="entry name" value="Rab5-bind"/>
    <property type="match status" value="1"/>
</dbReference>
<dbReference type="SUPFAM" id="SSF103652">
    <property type="entry name" value="G protein-binding domain"/>
    <property type="match status" value="1"/>
</dbReference>
<gene>
    <name evidence="3" type="ORF">WR25_01729</name>
</gene>
<dbReference type="FunFam" id="1.20.5.730:FF:000005">
    <property type="entry name" value="RABaptiN (Rab effector)"/>
    <property type="match status" value="1"/>
</dbReference>
<dbReference type="GO" id="GO:0006897">
    <property type="term" value="P:endocytosis"/>
    <property type="evidence" value="ECO:0007669"/>
    <property type="project" value="InterPro"/>
</dbReference>
<dbReference type="EMBL" id="LIAE01006488">
    <property type="protein sequence ID" value="PAV88861.1"/>
    <property type="molecule type" value="Genomic_DNA"/>
</dbReference>
<comment type="caution">
    <text evidence="3">The sequence shown here is derived from an EMBL/GenBank/DDBJ whole genome shotgun (WGS) entry which is preliminary data.</text>
</comment>
<feature type="domain" description="Rabaptin GTPase-Rab5 binding" evidence="2">
    <location>
        <begin position="1"/>
        <end position="298"/>
    </location>
</feature>
<keyword evidence="1" id="KW-0175">Coiled coil</keyword>
<evidence type="ECO:0000256" key="1">
    <source>
        <dbReference type="SAM" id="Coils"/>
    </source>
</evidence>
<keyword evidence="4" id="KW-1185">Reference proteome</keyword>
<dbReference type="OrthoDB" id="79940at2759"/>
<dbReference type="AlphaFoldDB" id="A0A2A2LRK1"/>
<dbReference type="Proteomes" id="UP000218231">
    <property type="component" value="Unassembled WGS sequence"/>
</dbReference>
<dbReference type="Gene3D" id="1.20.5.730">
    <property type="entry name" value="Single helix bin"/>
    <property type="match status" value="1"/>
</dbReference>
<evidence type="ECO:0000259" key="2">
    <source>
        <dbReference type="Pfam" id="PF09311"/>
    </source>
</evidence>
<reference evidence="3 4" key="1">
    <citation type="journal article" date="2017" name="Curr. Biol.">
        <title>Genome architecture and evolution of a unichromosomal asexual nematode.</title>
        <authorList>
            <person name="Fradin H."/>
            <person name="Zegar C."/>
            <person name="Gutwein M."/>
            <person name="Lucas J."/>
            <person name="Kovtun M."/>
            <person name="Corcoran D."/>
            <person name="Baugh L.R."/>
            <person name="Kiontke K."/>
            <person name="Gunsalus K."/>
            <person name="Fitch D.H."/>
            <person name="Piano F."/>
        </authorList>
    </citation>
    <scope>NUCLEOTIDE SEQUENCE [LARGE SCALE GENOMIC DNA]</scope>
    <source>
        <strain evidence="3">PF1309</strain>
    </source>
</reference>
<proteinExistence type="predicted"/>
<accession>A0A2A2LRK1</accession>
<dbReference type="STRING" id="2018661.A0A2A2LRK1"/>
<dbReference type="InterPro" id="IPR015390">
    <property type="entry name" value="Rabaptin_Rab5-bd_dom"/>
</dbReference>
<evidence type="ECO:0000313" key="4">
    <source>
        <dbReference type="Proteomes" id="UP000218231"/>
    </source>
</evidence>
<name>A0A2A2LRK1_9BILA</name>
<evidence type="ECO:0000313" key="3">
    <source>
        <dbReference type="EMBL" id="PAV88861.1"/>
    </source>
</evidence>